<gene>
    <name evidence="15" type="primary">kdkA</name>
    <name evidence="16" type="ORF">Q8947_08215</name>
</gene>
<dbReference type="InterPro" id="IPR022826">
    <property type="entry name" value="KDO_kinase"/>
</dbReference>
<keyword evidence="5 15" id="KW-1003">Cell membrane</keyword>
<evidence type="ECO:0000256" key="7">
    <source>
        <dbReference type="ARBA" id="ARBA00022679"/>
    </source>
</evidence>
<evidence type="ECO:0000256" key="11">
    <source>
        <dbReference type="ARBA" id="ARBA00022985"/>
    </source>
</evidence>
<evidence type="ECO:0000313" key="16">
    <source>
        <dbReference type="EMBL" id="MDR4125967.1"/>
    </source>
</evidence>
<comment type="function">
    <text evidence="15">Catalyzes the ATP-dependent phosphorylation of the 3-deoxy-D-manno-octulosonic acid (Kdo) residue in Kdo-lipid IV(A) at the 4-OH position.</text>
</comment>
<keyword evidence="17" id="KW-1185">Reference proteome</keyword>
<protein>
    <recommendedName>
        <fullName evidence="13 15">3-deoxy-D-manno-octulosonic acid kinase</fullName>
        <shortName evidence="15">Kdo kinase</shortName>
        <ecNumber evidence="4 15">2.7.1.166</ecNumber>
    </recommendedName>
</protein>
<dbReference type="HAMAP" id="MF_00521">
    <property type="entry name" value="KDO_kinase"/>
    <property type="match status" value="1"/>
</dbReference>
<comment type="caution">
    <text evidence="16">The sequence shown here is derived from an EMBL/GenBank/DDBJ whole genome shotgun (WGS) entry which is preliminary data.</text>
</comment>
<feature type="active site" evidence="15">
    <location>
        <position position="166"/>
    </location>
</feature>
<dbReference type="Gene3D" id="1.10.510.10">
    <property type="entry name" value="Transferase(Phosphotransferase) domain 1"/>
    <property type="match status" value="1"/>
</dbReference>
<evidence type="ECO:0000256" key="2">
    <source>
        <dbReference type="ARBA" id="ARBA00004713"/>
    </source>
</evidence>
<evidence type="ECO:0000313" key="17">
    <source>
        <dbReference type="Proteomes" id="UP001232156"/>
    </source>
</evidence>
<dbReference type="PANTHER" id="PTHR45852:SF1">
    <property type="entry name" value="SERINE_THREONINE-PROTEIN KINASE RIO2"/>
    <property type="match status" value="1"/>
</dbReference>
<reference evidence="16 17" key="1">
    <citation type="submission" date="2023-08" db="EMBL/GenBank/DDBJ databases">
        <title>Alcaligenaceae gen. nov., a novel taxon isolated from the sludge of Yixing Pesticide Factory.</title>
        <authorList>
            <person name="Ruan L."/>
        </authorList>
    </citation>
    <scope>NUCLEOTIDE SEQUENCE [LARGE SCALE GENOMIC DNA]</scope>
    <source>
        <strain evidence="16 17">LG-2</strain>
    </source>
</reference>
<name>A0ABU1D6G3_9BURK</name>
<accession>A0ABU1D6G3</accession>
<dbReference type="RefSeq" id="WP_347287002.1">
    <property type="nucleotide sequence ID" value="NZ_JAUZQE010000015.1"/>
</dbReference>
<keyword evidence="8 15" id="KW-0547">Nucleotide-binding</keyword>
<keyword evidence="9 15" id="KW-0418">Kinase</keyword>
<comment type="catalytic activity">
    <reaction evidence="14 15">
        <text>an alpha-Kdo-(2-&gt;6)-lipid IVA + ATP = a 4-O-phospho-alpha-Kdo-(2-&gt;6)-lipid IVA + ADP + H(+)</text>
        <dbReference type="Rhea" id="RHEA:74271"/>
        <dbReference type="ChEBI" id="CHEBI:15378"/>
        <dbReference type="ChEBI" id="CHEBI:30616"/>
        <dbReference type="ChEBI" id="CHEBI:176428"/>
        <dbReference type="ChEBI" id="CHEBI:193140"/>
        <dbReference type="ChEBI" id="CHEBI:456216"/>
        <dbReference type="EC" id="2.7.1.166"/>
    </reaction>
</comment>
<evidence type="ECO:0000256" key="9">
    <source>
        <dbReference type="ARBA" id="ARBA00022777"/>
    </source>
</evidence>
<keyword evidence="6 15" id="KW-0997">Cell inner membrane</keyword>
<evidence type="ECO:0000256" key="10">
    <source>
        <dbReference type="ARBA" id="ARBA00022840"/>
    </source>
</evidence>
<organism evidence="16 17">
    <name type="scientific">Yanghanlia caeni</name>
    <dbReference type="NCBI Taxonomy" id="3064283"/>
    <lineage>
        <taxon>Bacteria</taxon>
        <taxon>Pseudomonadati</taxon>
        <taxon>Pseudomonadota</taxon>
        <taxon>Betaproteobacteria</taxon>
        <taxon>Burkholderiales</taxon>
        <taxon>Alcaligenaceae</taxon>
        <taxon>Yanghanlia</taxon>
    </lineage>
</organism>
<proteinExistence type="inferred from homology"/>
<evidence type="ECO:0000256" key="6">
    <source>
        <dbReference type="ARBA" id="ARBA00022519"/>
    </source>
</evidence>
<evidence type="ECO:0000256" key="13">
    <source>
        <dbReference type="ARBA" id="ARBA00029511"/>
    </source>
</evidence>
<keyword evidence="11 15" id="KW-0448">Lipopolysaccharide biosynthesis</keyword>
<comment type="similarity">
    <text evidence="3 15">Belongs to the protein kinase superfamily. KdkA/RfaP family.</text>
</comment>
<evidence type="ECO:0000256" key="14">
    <source>
        <dbReference type="ARBA" id="ARBA00034417"/>
    </source>
</evidence>
<evidence type="ECO:0000256" key="1">
    <source>
        <dbReference type="ARBA" id="ARBA00004515"/>
    </source>
</evidence>
<comment type="subcellular location">
    <subcellularLocation>
        <location evidence="1 15">Cell inner membrane</location>
        <topology evidence="1 15">Peripheral membrane protein</topology>
        <orientation evidence="1 15">Cytoplasmic side</orientation>
    </subcellularLocation>
</comment>
<evidence type="ECO:0000256" key="4">
    <source>
        <dbReference type="ARBA" id="ARBA00011988"/>
    </source>
</evidence>
<keyword evidence="10 15" id="KW-0067">ATP-binding</keyword>
<keyword evidence="7 15" id="KW-0808">Transferase</keyword>
<dbReference type="EC" id="2.7.1.166" evidence="4 15"/>
<keyword evidence="12 15" id="KW-0472">Membrane</keyword>
<dbReference type="Pfam" id="PF06293">
    <property type="entry name" value="Kdo"/>
    <property type="match status" value="1"/>
</dbReference>
<dbReference type="EMBL" id="JAUZQE010000015">
    <property type="protein sequence ID" value="MDR4125967.1"/>
    <property type="molecule type" value="Genomic_DNA"/>
</dbReference>
<evidence type="ECO:0000256" key="3">
    <source>
        <dbReference type="ARBA" id="ARBA00010327"/>
    </source>
</evidence>
<dbReference type="InterPro" id="IPR011009">
    <property type="entry name" value="Kinase-like_dom_sf"/>
</dbReference>
<dbReference type="SUPFAM" id="SSF56112">
    <property type="entry name" value="Protein kinase-like (PK-like)"/>
    <property type="match status" value="1"/>
</dbReference>
<comment type="pathway">
    <text evidence="2 15">Bacterial outer membrane biogenesis; LPS core biosynthesis.</text>
</comment>
<evidence type="ECO:0000256" key="8">
    <source>
        <dbReference type="ARBA" id="ARBA00022741"/>
    </source>
</evidence>
<dbReference type="GO" id="GO:0016301">
    <property type="term" value="F:kinase activity"/>
    <property type="evidence" value="ECO:0007669"/>
    <property type="project" value="UniProtKB-KW"/>
</dbReference>
<dbReference type="NCBIfam" id="NF002475">
    <property type="entry name" value="PRK01723.1"/>
    <property type="match status" value="1"/>
</dbReference>
<dbReference type="Proteomes" id="UP001232156">
    <property type="component" value="Unassembled WGS sequence"/>
</dbReference>
<evidence type="ECO:0000256" key="12">
    <source>
        <dbReference type="ARBA" id="ARBA00023136"/>
    </source>
</evidence>
<evidence type="ECO:0000256" key="5">
    <source>
        <dbReference type="ARBA" id="ARBA00022475"/>
    </source>
</evidence>
<dbReference type="PANTHER" id="PTHR45852">
    <property type="entry name" value="SER/THR-PROTEIN KINASE RIO2"/>
    <property type="match status" value="1"/>
</dbReference>
<sequence length="237" mass="26824">MRERLEVTDTRLGAAFVRFDARSVARPDLALFDPATPALHAQPVSEGGRQAAWYVRCGELDAVLRHYRRGGLAARVSTDRYLWAGMRNVRSLNEFDVLRTLYETGLPVPRPLAAAFWRHGLTYRAAILVERLHGVKPLASALDVADSEQVARTIYAMHEQGVWHADLNAYNILLDEEGRAWLIDFDKARRMVLSPEKRSANLLRLRRSLAKVAGAQGMTWWDDLNLSYTQLLRAIGM</sequence>
<evidence type="ECO:0000256" key="15">
    <source>
        <dbReference type="HAMAP-Rule" id="MF_00521"/>
    </source>
</evidence>